<reference evidence="3 4" key="1">
    <citation type="submission" date="2019-10" db="EMBL/GenBank/DDBJ databases">
        <title>Taxonomy of Antarctic Massilia spp.: description of Massilia rubra sp. nov., Massilia aquatica sp. nov., Massilia mucilaginosa sp. nov., Massilia frigida sp. nov. isolated from streams, lakes and regoliths.</title>
        <authorList>
            <person name="Holochova P."/>
            <person name="Sedlacek I."/>
            <person name="Kralova S."/>
            <person name="Maslanova I."/>
            <person name="Busse H.-J."/>
            <person name="Stankova E."/>
            <person name="Vrbovska V."/>
            <person name="Kovarovic V."/>
            <person name="Bartak M."/>
            <person name="Svec P."/>
            <person name="Pantucek R."/>
        </authorList>
    </citation>
    <scope>NUCLEOTIDE SEQUENCE [LARGE SCALE GENOMIC DNA]</scope>
    <source>
        <strain evidence="3 4">CCM 8733</strain>
    </source>
</reference>
<organism evidence="3 4">
    <name type="scientific">Massilia mucilaginosa</name>
    <dbReference type="NCBI Taxonomy" id="2609282"/>
    <lineage>
        <taxon>Bacteria</taxon>
        <taxon>Pseudomonadati</taxon>
        <taxon>Pseudomonadota</taxon>
        <taxon>Betaproteobacteria</taxon>
        <taxon>Burkholderiales</taxon>
        <taxon>Oxalobacteraceae</taxon>
        <taxon>Telluria group</taxon>
        <taxon>Massilia</taxon>
    </lineage>
</organism>
<evidence type="ECO:0000313" key="3">
    <source>
        <dbReference type="EMBL" id="NHZ89396.1"/>
    </source>
</evidence>
<proteinExistence type="predicted"/>
<keyword evidence="2" id="KW-1133">Transmembrane helix</keyword>
<name>A0ABX0NRI8_9BURK</name>
<gene>
    <name evidence="3" type="ORF">F2P45_10265</name>
</gene>
<keyword evidence="2" id="KW-0472">Membrane</keyword>
<evidence type="ECO:0000256" key="1">
    <source>
        <dbReference type="SAM" id="MobiDB-lite"/>
    </source>
</evidence>
<protein>
    <submittedName>
        <fullName evidence="3">Uncharacterized protein</fullName>
    </submittedName>
</protein>
<feature type="transmembrane region" description="Helical" evidence="2">
    <location>
        <begin position="32"/>
        <end position="52"/>
    </location>
</feature>
<dbReference type="EMBL" id="WHJH01000009">
    <property type="protein sequence ID" value="NHZ89396.1"/>
    <property type="molecule type" value="Genomic_DNA"/>
</dbReference>
<sequence>MDPHPTPFERCKCSSSAPIADQDRSRFDPVGILMKGLTAIMVIGLIGIFLFGDMYLDQPHELAEARVQLANERAAHQQLPQQLQQQLQRSPATLPPRAALSFLFFDLVPFVRPLSDSRQSACEKRHDGNRTRLHLMARRVPNQPGKVDGHECRTKRAAGAR</sequence>
<comment type="caution">
    <text evidence="3">The sequence shown here is derived from an EMBL/GenBank/DDBJ whole genome shotgun (WGS) entry which is preliminary data.</text>
</comment>
<evidence type="ECO:0000313" key="4">
    <source>
        <dbReference type="Proteomes" id="UP000609726"/>
    </source>
</evidence>
<accession>A0ABX0NRI8</accession>
<dbReference type="Proteomes" id="UP000609726">
    <property type="component" value="Unassembled WGS sequence"/>
</dbReference>
<evidence type="ECO:0000256" key="2">
    <source>
        <dbReference type="SAM" id="Phobius"/>
    </source>
</evidence>
<keyword evidence="2" id="KW-0812">Transmembrane</keyword>
<feature type="region of interest" description="Disordered" evidence="1">
    <location>
        <begin position="142"/>
        <end position="161"/>
    </location>
</feature>
<keyword evidence="4" id="KW-1185">Reference proteome</keyword>